<reference evidence="4 5" key="1">
    <citation type="submission" date="2020-08" db="EMBL/GenBank/DDBJ databases">
        <title>Sequencing the genomes of 1000 actinobacteria strains.</title>
        <authorList>
            <person name="Klenk H.-P."/>
        </authorList>
    </citation>
    <scope>NUCLEOTIDE SEQUENCE [LARGE SCALE GENOMIC DNA]</scope>
    <source>
        <strain evidence="4 5">DSM 23889</strain>
    </source>
</reference>
<keyword evidence="5" id="KW-1185">Reference proteome</keyword>
<sequence>MPRTALDSTPPDLTDRLVVITGANSGLGLGLTERLAAAGAEVVMAVRNREKGERAAEGVRGRNPDARLRLLDCDLADLGSVRAAAQTLLDEGRAVDILINNAGIMAVPDRRETIDGFELQFGSNHLGPFALTGLLMPALQKADAPRVMSTSSIVARIGRWQWNNLNAERRYSAWGAYALSKLANLAFARELQRRSDLEGWGVTSTAAHPGGTSTNLQVTGPRDGRPVEGAAKRRMDRIMQTVDEGIRPALVAAASPTALPGAYYGPNGAMELRGAASLAWVPFPARDASALVRLWDVSEQLTGVRYAEHAETVSR</sequence>
<dbReference type="GO" id="GO:0016491">
    <property type="term" value="F:oxidoreductase activity"/>
    <property type="evidence" value="ECO:0007669"/>
    <property type="project" value="UniProtKB-KW"/>
</dbReference>
<evidence type="ECO:0000256" key="2">
    <source>
        <dbReference type="ARBA" id="ARBA00023002"/>
    </source>
</evidence>
<dbReference type="PRINTS" id="PR00081">
    <property type="entry name" value="GDHRDH"/>
</dbReference>
<evidence type="ECO:0000313" key="5">
    <source>
        <dbReference type="Proteomes" id="UP000552883"/>
    </source>
</evidence>
<dbReference type="Gene3D" id="3.40.50.720">
    <property type="entry name" value="NAD(P)-binding Rossmann-like Domain"/>
    <property type="match status" value="1"/>
</dbReference>
<evidence type="ECO:0000256" key="1">
    <source>
        <dbReference type="ARBA" id="ARBA00006484"/>
    </source>
</evidence>
<comment type="caution">
    <text evidence="4">The sequence shown here is derived from an EMBL/GenBank/DDBJ whole genome shotgun (WGS) entry which is preliminary data.</text>
</comment>
<name>A0A840X459_9MICO</name>
<dbReference type="RefSeq" id="WP_153982482.1">
    <property type="nucleotide sequence ID" value="NZ_BAAANZ010000009.1"/>
</dbReference>
<dbReference type="OrthoDB" id="4577644at2"/>
<dbReference type="Pfam" id="PF00106">
    <property type="entry name" value="adh_short"/>
    <property type="match status" value="1"/>
</dbReference>
<feature type="compositionally biased region" description="Polar residues" evidence="3">
    <location>
        <begin position="202"/>
        <end position="218"/>
    </location>
</feature>
<dbReference type="PANTHER" id="PTHR24320:SF148">
    <property type="entry name" value="NAD(P)-BINDING ROSSMANN-FOLD SUPERFAMILY PROTEIN"/>
    <property type="match status" value="1"/>
</dbReference>
<feature type="region of interest" description="Disordered" evidence="3">
    <location>
        <begin position="202"/>
        <end position="229"/>
    </location>
</feature>
<gene>
    <name evidence="4" type="ORF">BJ959_000779</name>
</gene>
<dbReference type="InterPro" id="IPR036291">
    <property type="entry name" value="NAD(P)-bd_dom_sf"/>
</dbReference>
<evidence type="ECO:0000313" key="4">
    <source>
        <dbReference type="EMBL" id="MBB5617283.1"/>
    </source>
</evidence>
<accession>A0A840X459</accession>
<dbReference type="SUPFAM" id="SSF51735">
    <property type="entry name" value="NAD(P)-binding Rossmann-fold domains"/>
    <property type="match status" value="1"/>
</dbReference>
<evidence type="ECO:0000256" key="3">
    <source>
        <dbReference type="SAM" id="MobiDB-lite"/>
    </source>
</evidence>
<organism evidence="4 5">
    <name type="scientific">Microcella frigidaquae</name>
    <dbReference type="NCBI Taxonomy" id="424758"/>
    <lineage>
        <taxon>Bacteria</taxon>
        <taxon>Bacillati</taxon>
        <taxon>Actinomycetota</taxon>
        <taxon>Actinomycetes</taxon>
        <taxon>Micrococcales</taxon>
        <taxon>Microbacteriaceae</taxon>
        <taxon>Microcella</taxon>
    </lineage>
</organism>
<dbReference type="NCBIfam" id="NF004846">
    <property type="entry name" value="PRK06197.1"/>
    <property type="match status" value="1"/>
</dbReference>
<dbReference type="AlphaFoldDB" id="A0A840X459"/>
<dbReference type="InterPro" id="IPR002347">
    <property type="entry name" value="SDR_fam"/>
</dbReference>
<proteinExistence type="inferred from homology"/>
<dbReference type="Proteomes" id="UP000552883">
    <property type="component" value="Unassembled WGS sequence"/>
</dbReference>
<dbReference type="NCBIfam" id="NF004513">
    <property type="entry name" value="PRK05854.1"/>
    <property type="match status" value="1"/>
</dbReference>
<keyword evidence="2" id="KW-0560">Oxidoreductase</keyword>
<protein>
    <submittedName>
        <fullName evidence="4">NAD(P)-dependent dehydrogenase (Short-subunit alcohol dehydrogenase family)</fullName>
    </submittedName>
</protein>
<comment type="similarity">
    <text evidence="1">Belongs to the short-chain dehydrogenases/reductases (SDR) family.</text>
</comment>
<dbReference type="EMBL" id="JACHBS010000001">
    <property type="protein sequence ID" value="MBB5617283.1"/>
    <property type="molecule type" value="Genomic_DNA"/>
</dbReference>
<dbReference type="PANTHER" id="PTHR24320">
    <property type="entry name" value="RETINOL DEHYDROGENASE"/>
    <property type="match status" value="1"/>
</dbReference>